<dbReference type="SMART" id="SM00256">
    <property type="entry name" value="FBOX"/>
    <property type="match status" value="1"/>
</dbReference>
<proteinExistence type="predicted"/>
<protein>
    <submittedName>
        <fullName evidence="2">RNI-like protein</fullName>
    </submittedName>
</protein>
<evidence type="ECO:0000259" key="1">
    <source>
        <dbReference type="PROSITE" id="PS50181"/>
    </source>
</evidence>
<feature type="domain" description="F-box" evidence="1">
    <location>
        <begin position="71"/>
        <end position="118"/>
    </location>
</feature>
<dbReference type="InterPro" id="IPR006553">
    <property type="entry name" value="Leu-rich_rpt_Cys-con_subtyp"/>
</dbReference>
<dbReference type="InterPro" id="IPR001611">
    <property type="entry name" value="Leu-rich_rpt"/>
</dbReference>
<dbReference type="PANTHER" id="PTHR13318">
    <property type="entry name" value="PARTNER OF PAIRED, ISOFORM B-RELATED"/>
    <property type="match status" value="1"/>
</dbReference>
<accession>A0A1Y1VJ82</accession>
<dbReference type="Gene3D" id="3.80.10.10">
    <property type="entry name" value="Ribonuclease Inhibitor"/>
    <property type="match status" value="2"/>
</dbReference>
<dbReference type="InterPro" id="IPR032675">
    <property type="entry name" value="LRR_dom_sf"/>
</dbReference>
<organism evidence="2 3">
    <name type="scientific">Piromyces finnis</name>
    <dbReference type="NCBI Taxonomy" id="1754191"/>
    <lineage>
        <taxon>Eukaryota</taxon>
        <taxon>Fungi</taxon>
        <taxon>Fungi incertae sedis</taxon>
        <taxon>Chytridiomycota</taxon>
        <taxon>Chytridiomycota incertae sedis</taxon>
        <taxon>Neocallimastigomycetes</taxon>
        <taxon>Neocallimastigales</taxon>
        <taxon>Neocallimastigaceae</taxon>
        <taxon>Piromyces</taxon>
    </lineage>
</organism>
<name>A0A1Y1VJ82_9FUNG</name>
<reference evidence="2 3" key="1">
    <citation type="submission" date="2016-08" db="EMBL/GenBank/DDBJ databases">
        <title>Genomes of anaerobic fungi encode conserved fungal cellulosomes for biomass hydrolysis.</title>
        <authorList>
            <consortium name="DOE Joint Genome Institute"/>
            <person name="Haitjema C.H."/>
            <person name="Gilmore S.P."/>
            <person name="Henske J.K."/>
            <person name="Solomon K.V."/>
            <person name="De Groot R."/>
            <person name="Kuo A."/>
            <person name="Mondo S.J."/>
            <person name="Salamov A.A."/>
            <person name="Labutti K."/>
            <person name="Zhao Z."/>
            <person name="Chiniquy J."/>
            <person name="Barry K."/>
            <person name="Brewer H.M."/>
            <person name="Purvine S.O."/>
            <person name="Wright A.T."/>
            <person name="Boxma B."/>
            <person name="Van Alen T."/>
            <person name="Hackstein J.H."/>
            <person name="Baker S.E."/>
            <person name="Grigoriev I.V."/>
            <person name="O'Malley M.A."/>
        </authorList>
    </citation>
    <scope>NUCLEOTIDE SEQUENCE [LARGE SCALE GENOMIC DNA]</scope>
    <source>
        <strain evidence="3">finn</strain>
    </source>
</reference>
<dbReference type="InterPro" id="IPR001810">
    <property type="entry name" value="F-box_dom"/>
</dbReference>
<dbReference type="Pfam" id="PF13516">
    <property type="entry name" value="LRR_6"/>
    <property type="match status" value="1"/>
</dbReference>
<keyword evidence="3" id="KW-1185">Reference proteome</keyword>
<evidence type="ECO:0000313" key="3">
    <source>
        <dbReference type="Proteomes" id="UP000193719"/>
    </source>
</evidence>
<dbReference type="GO" id="GO:0019005">
    <property type="term" value="C:SCF ubiquitin ligase complex"/>
    <property type="evidence" value="ECO:0007669"/>
    <property type="project" value="TreeGrafter"/>
</dbReference>
<dbReference type="Proteomes" id="UP000193719">
    <property type="component" value="Unassembled WGS sequence"/>
</dbReference>
<dbReference type="PANTHER" id="PTHR13318:SF95">
    <property type="entry name" value="F-BOX PROTEIN YLR352W"/>
    <property type="match status" value="1"/>
</dbReference>
<comment type="caution">
    <text evidence="2">The sequence shown here is derived from an EMBL/GenBank/DDBJ whole genome shotgun (WGS) entry which is preliminary data.</text>
</comment>
<dbReference type="SUPFAM" id="SSF52047">
    <property type="entry name" value="RNI-like"/>
    <property type="match status" value="1"/>
</dbReference>
<dbReference type="AlphaFoldDB" id="A0A1Y1VJ82"/>
<dbReference type="GO" id="GO:0031146">
    <property type="term" value="P:SCF-dependent proteasomal ubiquitin-dependent protein catabolic process"/>
    <property type="evidence" value="ECO:0007669"/>
    <property type="project" value="TreeGrafter"/>
</dbReference>
<evidence type="ECO:0000313" key="2">
    <source>
        <dbReference type="EMBL" id="ORX57769.1"/>
    </source>
</evidence>
<dbReference type="SMART" id="SM00367">
    <property type="entry name" value="LRR_CC"/>
    <property type="match status" value="8"/>
</dbReference>
<sequence length="500" mass="57846">MNNKKSSYQICIIALKKVPSSDKYYNLFKKQIDEYKSKRKSENVLFKNNTKRIKSNGVNSLNSTNSTNVIIKTRPILPYEVLAKVYRQLSYKDLYNCMITCKRWYECIINNKSLWRDICLSNCRHFYTLNTIQLIAKRSQNMLRTLDLSNCPEISDNALRPLLLYRCNGIETFRLSFNTRVTYNGIIKLLKIIGLNLTSLSLQKTQVNDRVIEHIFMNCPKLEYLDLSDCINISSDCFMSVYNRNKKIYPMKGLRFQNLSTIINKTIGTCTELFPLLEILDLNNCGNITKSVLLAVGSFTELKELNLSGTSMNIPVHISLEDHFLYLFEKCQKIENISFIRFPILTDVCIDIMCGFCSNLRKINISHSVNITDRSLDLLSNALKYTLSSINISSCPQITNEGLLFVFNRCEKLEEIDISNNSNITDYLFRLYDNPKLPIININVSNCESITGNGIILFIEKVLDTLNFIRIDYCRISNSTLNFIYRRFPNIKFSAKLEKL</sequence>
<dbReference type="EMBL" id="MCFH01000005">
    <property type="protein sequence ID" value="ORX57769.1"/>
    <property type="molecule type" value="Genomic_DNA"/>
</dbReference>
<dbReference type="PROSITE" id="PS50181">
    <property type="entry name" value="FBOX"/>
    <property type="match status" value="1"/>
</dbReference>
<dbReference type="STRING" id="1754191.A0A1Y1VJ82"/>
<reference evidence="2 3" key="2">
    <citation type="submission" date="2016-08" db="EMBL/GenBank/DDBJ databases">
        <title>Pervasive Adenine N6-methylation of Active Genes in Fungi.</title>
        <authorList>
            <consortium name="DOE Joint Genome Institute"/>
            <person name="Mondo S.J."/>
            <person name="Dannebaum R.O."/>
            <person name="Kuo R.C."/>
            <person name="Labutti K."/>
            <person name="Haridas S."/>
            <person name="Kuo A."/>
            <person name="Salamov A."/>
            <person name="Ahrendt S.R."/>
            <person name="Lipzen A."/>
            <person name="Sullivan W."/>
            <person name="Andreopoulos W.B."/>
            <person name="Clum A."/>
            <person name="Lindquist E."/>
            <person name="Daum C."/>
            <person name="Ramamoorthy G.K."/>
            <person name="Gryganskyi A."/>
            <person name="Culley D."/>
            <person name="Magnuson J.K."/>
            <person name="James T.Y."/>
            <person name="O'Malley M.A."/>
            <person name="Stajich J.E."/>
            <person name="Spatafora J.W."/>
            <person name="Visel A."/>
            <person name="Grigoriev I.V."/>
        </authorList>
    </citation>
    <scope>NUCLEOTIDE SEQUENCE [LARGE SCALE GENOMIC DNA]</scope>
    <source>
        <strain evidence="3">finn</strain>
    </source>
</reference>
<gene>
    <name evidence="2" type="ORF">BCR36DRAFT_366972</name>
</gene>
<dbReference type="Pfam" id="PF12937">
    <property type="entry name" value="F-box-like"/>
    <property type="match status" value="1"/>
</dbReference>
<dbReference type="OrthoDB" id="2110601at2759"/>